<sequence length="222" mass="23914">MFYKVMHAVIAPLSRAIWRPIVEGAGNVPLTGPVIVASNHLSFADSMVIPIVAPRQVVFLAKEDYFTGTGLRGAAMRGWFRGLGMIPVDRDDTRAAIASLDIALEILGRGEAFGIYPEGTRSRDGRLYRGRTGVAHLALTSGAPVVPVGLVGTQNLQPVGSRLPRLARVTVRFGEPLHFADRYDGVPLGRARREVTEQVMAAIQALSGQEPAGVYNERSTQA</sequence>
<keyword evidence="5" id="KW-1185">Reference proteome</keyword>
<protein>
    <submittedName>
        <fullName evidence="4">1-acyl-sn-glycerol-3-phosphate acyltransferase</fullName>
    </submittedName>
</protein>
<organism evidence="4 5">
    <name type="scientific">Nocardioides mesophilus</name>
    <dbReference type="NCBI Taxonomy" id="433659"/>
    <lineage>
        <taxon>Bacteria</taxon>
        <taxon>Bacillati</taxon>
        <taxon>Actinomycetota</taxon>
        <taxon>Actinomycetes</taxon>
        <taxon>Propionibacteriales</taxon>
        <taxon>Nocardioidaceae</taxon>
        <taxon>Nocardioides</taxon>
    </lineage>
</organism>
<dbReference type="GO" id="GO:0005886">
    <property type="term" value="C:plasma membrane"/>
    <property type="evidence" value="ECO:0007669"/>
    <property type="project" value="TreeGrafter"/>
</dbReference>
<reference evidence="4 5" key="1">
    <citation type="submission" date="2020-08" db="EMBL/GenBank/DDBJ databases">
        <title>Genome sequence of Nocardioides mesophilus KACC 16243T.</title>
        <authorList>
            <person name="Hyun D.-W."/>
            <person name="Bae J.-W."/>
        </authorList>
    </citation>
    <scope>NUCLEOTIDE SEQUENCE [LARGE SCALE GENOMIC DNA]</scope>
    <source>
        <strain evidence="4 5">KACC 16243</strain>
    </source>
</reference>
<dbReference type="AlphaFoldDB" id="A0A7G9RGT1"/>
<dbReference type="EMBL" id="CP060713">
    <property type="protein sequence ID" value="QNN54806.1"/>
    <property type="molecule type" value="Genomic_DNA"/>
</dbReference>
<feature type="domain" description="Phospholipid/glycerol acyltransferase" evidence="3">
    <location>
        <begin position="34"/>
        <end position="153"/>
    </location>
</feature>
<accession>A0A7G9RGT1</accession>
<evidence type="ECO:0000313" key="4">
    <source>
        <dbReference type="EMBL" id="QNN54806.1"/>
    </source>
</evidence>
<dbReference type="GO" id="GO:0003841">
    <property type="term" value="F:1-acylglycerol-3-phosphate O-acyltransferase activity"/>
    <property type="evidence" value="ECO:0007669"/>
    <property type="project" value="TreeGrafter"/>
</dbReference>
<evidence type="ECO:0000256" key="2">
    <source>
        <dbReference type="ARBA" id="ARBA00023315"/>
    </source>
</evidence>
<dbReference type="PANTHER" id="PTHR10434:SF11">
    <property type="entry name" value="1-ACYL-SN-GLYCEROL-3-PHOSPHATE ACYLTRANSFERASE"/>
    <property type="match status" value="1"/>
</dbReference>
<dbReference type="KEGG" id="nmes:H9L09_03390"/>
<gene>
    <name evidence="4" type="ORF">H9L09_03390</name>
</gene>
<keyword evidence="2 4" id="KW-0012">Acyltransferase</keyword>
<dbReference type="SUPFAM" id="SSF69593">
    <property type="entry name" value="Glycerol-3-phosphate (1)-acyltransferase"/>
    <property type="match status" value="1"/>
</dbReference>
<dbReference type="Pfam" id="PF01553">
    <property type="entry name" value="Acyltransferase"/>
    <property type="match status" value="1"/>
</dbReference>
<dbReference type="GO" id="GO:0006654">
    <property type="term" value="P:phosphatidic acid biosynthetic process"/>
    <property type="evidence" value="ECO:0007669"/>
    <property type="project" value="TreeGrafter"/>
</dbReference>
<dbReference type="CDD" id="cd07989">
    <property type="entry name" value="LPLAT_AGPAT-like"/>
    <property type="match status" value="1"/>
</dbReference>
<dbReference type="SMART" id="SM00563">
    <property type="entry name" value="PlsC"/>
    <property type="match status" value="1"/>
</dbReference>
<evidence type="ECO:0000256" key="1">
    <source>
        <dbReference type="ARBA" id="ARBA00022679"/>
    </source>
</evidence>
<keyword evidence="1 4" id="KW-0808">Transferase</keyword>
<evidence type="ECO:0000259" key="3">
    <source>
        <dbReference type="SMART" id="SM00563"/>
    </source>
</evidence>
<evidence type="ECO:0000313" key="5">
    <source>
        <dbReference type="Proteomes" id="UP000515947"/>
    </source>
</evidence>
<dbReference type="InterPro" id="IPR002123">
    <property type="entry name" value="Plipid/glycerol_acylTrfase"/>
</dbReference>
<name>A0A7G9RGT1_9ACTN</name>
<proteinExistence type="predicted"/>
<dbReference type="PANTHER" id="PTHR10434">
    <property type="entry name" value="1-ACYL-SN-GLYCEROL-3-PHOSPHATE ACYLTRANSFERASE"/>
    <property type="match status" value="1"/>
</dbReference>
<dbReference type="Proteomes" id="UP000515947">
    <property type="component" value="Chromosome"/>
</dbReference>